<dbReference type="Proteomes" id="UP000075515">
    <property type="component" value="Unassembled WGS sequence"/>
</dbReference>
<feature type="compositionally biased region" description="Low complexity" evidence="1">
    <location>
        <begin position="29"/>
        <end position="43"/>
    </location>
</feature>
<evidence type="ECO:0000313" key="3">
    <source>
        <dbReference type="Proteomes" id="UP000075515"/>
    </source>
</evidence>
<proteinExistence type="predicted"/>
<sequence>MGVNRSGPPRIVSSAFRASSGLRSSIATRPPGRAGRVKGGAAAEPCEGTLDASEHPGTLRTRWADHHARDRGPLTVAMAIRQAERESINQLDSQQAMYAKHASERVPTSLSLAETTQREHALLTRSRSGISSCPVRIARLGWNLRTWLAQLQRRAEVVRWEWKRFRQAFVFLAALTTDGGEGFASDAALPTSLRLPCGPGIQRARQVWLRFAGSLRFVHTLFAAHLGLSS</sequence>
<evidence type="ECO:0000313" key="2">
    <source>
        <dbReference type="EMBL" id="KYF92820.1"/>
    </source>
</evidence>
<protein>
    <submittedName>
        <fullName evidence="2">Uncharacterized protein</fullName>
    </submittedName>
</protein>
<accession>A0A150SKA5</accession>
<evidence type="ECO:0000256" key="1">
    <source>
        <dbReference type="SAM" id="MobiDB-lite"/>
    </source>
</evidence>
<name>A0A150SKA5_SORCE</name>
<gene>
    <name evidence="2" type="ORF">BE18_02830</name>
</gene>
<reference evidence="2 3" key="1">
    <citation type="submission" date="2014-02" db="EMBL/GenBank/DDBJ databases">
        <title>The small core and large imbalanced accessory genome model reveals a collaborative survival strategy of Sorangium cellulosum strains in nature.</title>
        <authorList>
            <person name="Han K."/>
            <person name="Peng R."/>
            <person name="Blom J."/>
            <person name="Li Y.-Z."/>
        </authorList>
    </citation>
    <scope>NUCLEOTIDE SEQUENCE [LARGE SCALE GENOMIC DNA]</scope>
    <source>
        <strain evidence="2 3">So0149</strain>
    </source>
</reference>
<feature type="region of interest" description="Disordered" evidence="1">
    <location>
        <begin position="24"/>
        <end position="55"/>
    </location>
</feature>
<dbReference type="EMBL" id="JEMC01001888">
    <property type="protein sequence ID" value="KYF92820.1"/>
    <property type="molecule type" value="Genomic_DNA"/>
</dbReference>
<organism evidence="2 3">
    <name type="scientific">Sorangium cellulosum</name>
    <name type="common">Polyangium cellulosum</name>
    <dbReference type="NCBI Taxonomy" id="56"/>
    <lineage>
        <taxon>Bacteria</taxon>
        <taxon>Pseudomonadati</taxon>
        <taxon>Myxococcota</taxon>
        <taxon>Polyangia</taxon>
        <taxon>Polyangiales</taxon>
        <taxon>Polyangiaceae</taxon>
        <taxon>Sorangium</taxon>
    </lineage>
</organism>
<dbReference type="AlphaFoldDB" id="A0A150SKA5"/>
<comment type="caution">
    <text evidence="2">The sequence shown here is derived from an EMBL/GenBank/DDBJ whole genome shotgun (WGS) entry which is preliminary data.</text>
</comment>